<dbReference type="EnsemblMetazoa" id="XM_038214867.1">
    <property type="protein sequence ID" value="XP_038070795.1"/>
    <property type="gene ID" value="LOC119739791"/>
</dbReference>
<dbReference type="AlphaFoldDB" id="A0A914B398"/>
<dbReference type="InterPro" id="IPR036873">
    <property type="entry name" value="Rhodanese-like_dom_sf"/>
</dbReference>
<dbReference type="PANTHER" id="PTHR10159:SF530">
    <property type="entry name" value="DUAL SPECIFICITY PROTEIN PHOSPHATASE DDB_G0271350-RELATED"/>
    <property type="match status" value="1"/>
</dbReference>
<dbReference type="PROSITE" id="PS50206">
    <property type="entry name" value="RHODANESE_3"/>
    <property type="match status" value="1"/>
</dbReference>
<feature type="domain" description="Tyrosine-protein phosphatase" evidence="5">
    <location>
        <begin position="220"/>
        <end position="363"/>
    </location>
</feature>
<evidence type="ECO:0000259" key="5">
    <source>
        <dbReference type="PROSITE" id="PS50054"/>
    </source>
</evidence>
<dbReference type="PROSITE" id="PS50054">
    <property type="entry name" value="TYR_PHOSPHATASE_DUAL"/>
    <property type="match status" value="1"/>
</dbReference>
<dbReference type="SUPFAM" id="SSF52821">
    <property type="entry name" value="Rhodanese/Cell cycle control phosphatase"/>
    <property type="match status" value="1"/>
</dbReference>
<dbReference type="Pfam" id="PF00782">
    <property type="entry name" value="DSPc"/>
    <property type="match status" value="1"/>
</dbReference>
<protein>
    <recommendedName>
        <fullName evidence="2">protein-tyrosine-phosphatase</fullName>
        <ecNumber evidence="2">3.1.3.48</ecNumber>
    </recommendedName>
</protein>
<evidence type="ECO:0000256" key="4">
    <source>
        <dbReference type="ARBA" id="ARBA00022912"/>
    </source>
</evidence>
<evidence type="ECO:0000313" key="8">
    <source>
        <dbReference type="EnsemblMetazoa" id="XP_038070795.1"/>
    </source>
</evidence>
<keyword evidence="4" id="KW-0904">Protein phosphatase</keyword>
<evidence type="ECO:0000256" key="1">
    <source>
        <dbReference type="ARBA" id="ARBA00008601"/>
    </source>
</evidence>
<evidence type="ECO:0000259" key="6">
    <source>
        <dbReference type="PROSITE" id="PS50056"/>
    </source>
</evidence>
<dbReference type="RefSeq" id="XP_038070795.1">
    <property type="nucleotide sequence ID" value="XM_038214867.1"/>
</dbReference>
<organism evidence="8 9">
    <name type="scientific">Patiria miniata</name>
    <name type="common">Bat star</name>
    <name type="synonym">Asterina miniata</name>
    <dbReference type="NCBI Taxonomy" id="46514"/>
    <lineage>
        <taxon>Eukaryota</taxon>
        <taxon>Metazoa</taxon>
        <taxon>Echinodermata</taxon>
        <taxon>Eleutherozoa</taxon>
        <taxon>Asterozoa</taxon>
        <taxon>Asteroidea</taxon>
        <taxon>Valvatacea</taxon>
        <taxon>Valvatida</taxon>
        <taxon>Asterinidae</taxon>
        <taxon>Patiria</taxon>
    </lineage>
</organism>
<sequence length="456" mass="49626">MTVSVHVRPISTDELRHVLAGEAGDTRRVLLVDSRPFMQFNDNHISGAHNIHCPRLLRRRSKGALAMDYIVTCPETRAEFLAGLFSAVVVYDQGTGEIGESTIRDNSDLVLVLESLLQAPVSHLTTEITFLQGGFVKFFRENPSMCSASSDQVQAQARPPMETEEALPAGCGVAPAPSLRLQRLTRCATVPLAMVPPSAGDAASVPPAAARTIPVHQEGEPVQILPHLYLGNAFHAARRDLLEAHAITAVLNVSRCVPNYFLAEGAITYKSIPVDDDNEADLLSWFPEAIDFIDAVKLSGGSVLIHCRAGISRSATVCLAYLMKVQAMRLEEAFEFVRSLRKVISPNFSFMLQLLKYESELKQEREVAGLGGAVLPGRDCHTPHDFSRTLPALFPGARRTRSASLPCLVHGGLSEKPRQQLPQSKCPSVFNFAIAPPCGWQQPDHTQGAKPICSPS</sequence>
<dbReference type="OrthoDB" id="165342at2759"/>
<dbReference type="GO" id="GO:0005737">
    <property type="term" value="C:cytoplasm"/>
    <property type="evidence" value="ECO:0007669"/>
    <property type="project" value="TreeGrafter"/>
</dbReference>
<dbReference type="PRINTS" id="PR01764">
    <property type="entry name" value="MAPKPHPHTASE"/>
</dbReference>
<name>A0A914B398_PATMI</name>
<dbReference type="Gene3D" id="3.40.250.10">
    <property type="entry name" value="Rhodanese-like domain"/>
    <property type="match status" value="1"/>
</dbReference>
<dbReference type="InterPro" id="IPR029021">
    <property type="entry name" value="Prot-tyrosine_phosphatase-like"/>
</dbReference>
<dbReference type="GO" id="GO:0004725">
    <property type="term" value="F:protein tyrosine phosphatase activity"/>
    <property type="evidence" value="ECO:0007669"/>
    <property type="project" value="UniProtKB-EC"/>
</dbReference>
<dbReference type="SMART" id="SM00450">
    <property type="entry name" value="RHOD"/>
    <property type="match status" value="1"/>
</dbReference>
<dbReference type="InterPro" id="IPR008343">
    <property type="entry name" value="MKP"/>
</dbReference>
<proteinExistence type="inferred from homology"/>
<dbReference type="PRINTS" id="PR01908">
    <property type="entry name" value="ADSPHPHTASE"/>
</dbReference>
<comment type="similarity">
    <text evidence="1">Belongs to the protein-tyrosine phosphatase family. Non-receptor class dual specificity subfamily.</text>
</comment>
<evidence type="ECO:0000259" key="7">
    <source>
        <dbReference type="PROSITE" id="PS50206"/>
    </source>
</evidence>
<dbReference type="PANTHER" id="PTHR10159">
    <property type="entry name" value="DUAL SPECIFICITY PROTEIN PHOSPHATASE"/>
    <property type="match status" value="1"/>
</dbReference>
<dbReference type="Gene3D" id="3.90.190.10">
    <property type="entry name" value="Protein tyrosine phosphatase superfamily"/>
    <property type="match status" value="1"/>
</dbReference>
<dbReference type="GO" id="GO:0017017">
    <property type="term" value="F:MAP kinase tyrosine/serine/threonine phosphatase activity"/>
    <property type="evidence" value="ECO:0007669"/>
    <property type="project" value="InterPro"/>
</dbReference>
<dbReference type="Proteomes" id="UP000887568">
    <property type="component" value="Unplaced"/>
</dbReference>
<feature type="domain" description="Tyrosine specific protein phosphatases" evidence="6">
    <location>
        <begin position="290"/>
        <end position="341"/>
    </location>
</feature>
<dbReference type="GO" id="GO:0043409">
    <property type="term" value="P:negative regulation of MAPK cascade"/>
    <property type="evidence" value="ECO:0007669"/>
    <property type="project" value="TreeGrafter"/>
</dbReference>
<evidence type="ECO:0000256" key="2">
    <source>
        <dbReference type="ARBA" id="ARBA00013064"/>
    </source>
</evidence>
<feature type="domain" description="Rhodanese" evidence="7">
    <location>
        <begin position="25"/>
        <end position="147"/>
    </location>
</feature>
<keyword evidence="3" id="KW-0378">Hydrolase</keyword>
<reference evidence="8" key="1">
    <citation type="submission" date="2022-11" db="UniProtKB">
        <authorList>
            <consortium name="EnsemblMetazoa"/>
        </authorList>
    </citation>
    <scope>IDENTIFICATION</scope>
</reference>
<dbReference type="GeneID" id="119739791"/>
<dbReference type="InterPro" id="IPR016130">
    <property type="entry name" value="Tyr_Pase_AS"/>
</dbReference>
<dbReference type="SUPFAM" id="SSF52799">
    <property type="entry name" value="(Phosphotyrosine protein) phosphatases II"/>
    <property type="match status" value="1"/>
</dbReference>
<evidence type="ECO:0000313" key="9">
    <source>
        <dbReference type="Proteomes" id="UP000887568"/>
    </source>
</evidence>
<dbReference type="InterPro" id="IPR000340">
    <property type="entry name" value="Dual-sp_phosphatase_cat-dom"/>
</dbReference>
<dbReference type="PROSITE" id="PS50056">
    <property type="entry name" value="TYR_PHOSPHATASE_2"/>
    <property type="match status" value="1"/>
</dbReference>
<dbReference type="GO" id="GO:0001706">
    <property type="term" value="P:endoderm formation"/>
    <property type="evidence" value="ECO:0007669"/>
    <property type="project" value="TreeGrafter"/>
</dbReference>
<dbReference type="InterPro" id="IPR020422">
    <property type="entry name" value="TYR_PHOSPHATASE_DUAL_dom"/>
</dbReference>
<dbReference type="PROSITE" id="PS00383">
    <property type="entry name" value="TYR_PHOSPHATASE_1"/>
    <property type="match status" value="1"/>
</dbReference>
<dbReference type="Pfam" id="PF00581">
    <property type="entry name" value="Rhodanese"/>
    <property type="match status" value="1"/>
</dbReference>
<dbReference type="CDD" id="cd01446">
    <property type="entry name" value="DSP_MapKP"/>
    <property type="match status" value="1"/>
</dbReference>
<dbReference type="InterPro" id="IPR001763">
    <property type="entry name" value="Rhodanese-like_dom"/>
</dbReference>
<keyword evidence="9" id="KW-1185">Reference proteome</keyword>
<dbReference type="SMART" id="SM00195">
    <property type="entry name" value="DSPc"/>
    <property type="match status" value="1"/>
</dbReference>
<dbReference type="GO" id="GO:0005634">
    <property type="term" value="C:nucleus"/>
    <property type="evidence" value="ECO:0007669"/>
    <property type="project" value="TreeGrafter"/>
</dbReference>
<evidence type="ECO:0000256" key="3">
    <source>
        <dbReference type="ARBA" id="ARBA00022801"/>
    </source>
</evidence>
<dbReference type="OMA" id="MVMMEIS"/>
<accession>A0A914B398</accession>
<dbReference type="InterPro" id="IPR000387">
    <property type="entry name" value="Tyr_Pase_dom"/>
</dbReference>
<dbReference type="EC" id="3.1.3.48" evidence="2"/>